<dbReference type="NCBIfam" id="NF038083">
    <property type="entry name" value="CU044_5270_fam"/>
    <property type="match status" value="1"/>
</dbReference>
<keyword evidence="1" id="KW-0812">Transmembrane</keyword>
<keyword evidence="3" id="KW-1185">Reference proteome</keyword>
<name>A0A8J3UJB0_9ACTN</name>
<comment type="caution">
    <text evidence="2">The sequence shown here is derived from an EMBL/GenBank/DDBJ whole genome shotgun (WGS) entry which is preliminary data.</text>
</comment>
<feature type="transmembrane region" description="Helical" evidence="1">
    <location>
        <begin position="58"/>
        <end position="80"/>
    </location>
</feature>
<dbReference type="EMBL" id="BOOP01000022">
    <property type="protein sequence ID" value="GII39840.1"/>
    <property type="molecule type" value="Genomic_DNA"/>
</dbReference>
<dbReference type="AlphaFoldDB" id="A0A8J3UJB0"/>
<sequence length="395" mass="42577">MKNDELNSVIDALKPVMVDELADAAYERRPDIGLVRARAGTSSPHSSQVREYRPARRLAFAAGATAVVTAAVVMAVGVLFGGNPGTRDDSAARNGTVRGSEAIDSRAFLLASAETAARQPATHGTCWYTRTRVWVDFMPFKPGPGVPTPADKRFRWTFQARTASSIEEWQCTLPGGTGMRFRAHGPLDIELTFPTKKDKAAWRAAGSRPLGVNGGTTASKPITTTYDRDSHLVNPQIGSHEIEWKTIPKLPATRNGLEAYLRKLWQEDVKNRVGGCAASTDFGEYVYFSAWGLFMAPTTPGTRAALYQILADSPSVKVTGQITDRQGRTGMAISAYCATDGTTSRLVVDPATAQILDKEVLPGGPPGTPAEHSTGDYVSLERQGWVNRIGAVPKD</sequence>
<proteinExistence type="predicted"/>
<evidence type="ECO:0000256" key="1">
    <source>
        <dbReference type="SAM" id="Phobius"/>
    </source>
</evidence>
<dbReference type="InterPro" id="IPR047789">
    <property type="entry name" value="CU044_5270-like"/>
</dbReference>
<protein>
    <submittedName>
        <fullName evidence="2">Uncharacterized protein</fullName>
    </submittedName>
</protein>
<reference evidence="2 3" key="1">
    <citation type="submission" date="2021-01" db="EMBL/GenBank/DDBJ databases">
        <title>Whole genome shotgun sequence of Planotetraspora phitsanulokensis NBRC 104273.</title>
        <authorList>
            <person name="Komaki H."/>
            <person name="Tamura T."/>
        </authorList>
    </citation>
    <scope>NUCLEOTIDE SEQUENCE [LARGE SCALE GENOMIC DNA]</scope>
    <source>
        <strain evidence="2 3">NBRC 104273</strain>
    </source>
</reference>
<dbReference type="Proteomes" id="UP000622547">
    <property type="component" value="Unassembled WGS sequence"/>
</dbReference>
<gene>
    <name evidence="2" type="ORF">Pph01_48430</name>
</gene>
<accession>A0A8J3UJB0</accession>
<evidence type="ECO:0000313" key="2">
    <source>
        <dbReference type="EMBL" id="GII39840.1"/>
    </source>
</evidence>
<dbReference type="RefSeq" id="WP_204075413.1">
    <property type="nucleotide sequence ID" value="NZ_BAABHI010000019.1"/>
</dbReference>
<evidence type="ECO:0000313" key="3">
    <source>
        <dbReference type="Proteomes" id="UP000622547"/>
    </source>
</evidence>
<keyword evidence="1" id="KW-0472">Membrane</keyword>
<keyword evidence="1" id="KW-1133">Transmembrane helix</keyword>
<organism evidence="2 3">
    <name type="scientific">Planotetraspora phitsanulokensis</name>
    <dbReference type="NCBI Taxonomy" id="575192"/>
    <lineage>
        <taxon>Bacteria</taxon>
        <taxon>Bacillati</taxon>
        <taxon>Actinomycetota</taxon>
        <taxon>Actinomycetes</taxon>
        <taxon>Streptosporangiales</taxon>
        <taxon>Streptosporangiaceae</taxon>
        <taxon>Planotetraspora</taxon>
    </lineage>
</organism>